<keyword evidence="1" id="KW-1133">Transmembrane helix</keyword>
<gene>
    <name evidence="2" type="ORF">KDL28_35420</name>
</gene>
<sequence>MSTRTDRPSPFHLGHDGARLDLEVRREGLRTGVTLLRDGEQVGRATRLGAVLLPLDAEAGEDGPTVLALTLLPGVVSRAMLLVPRPPAGPGAAPDDAPARPIDDLVGGLPAPLARFATAGKHEFAPPAGSAAARLAVFRREHPRLWASRHVVLATAKVALALLGVAAFLRLLVQPVISWVLSVLPGFDLPAIPWPDIDLPDIPWPDVDLPDLHLPGWLLVLVGTAKFWVPILVAVGLAVVEVRRRRRAAPREDEEDRGAHG</sequence>
<keyword evidence="1" id="KW-0472">Membrane</keyword>
<dbReference type="EMBL" id="JAGSOV010000082">
    <property type="protein sequence ID" value="MCO1660363.1"/>
    <property type="molecule type" value="Genomic_DNA"/>
</dbReference>
<accession>A0ABT1ABQ1</accession>
<reference evidence="2" key="1">
    <citation type="submission" date="2021-04" db="EMBL/GenBank/DDBJ databases">
        <title>Pseudonocardia sp. nov., isolated from sandy soil of mangrove forest.</title>
        <authorList>
            <person name="Zan Z."/>
            <person name="Huang R."/>
            <person name="Liu W."/>
        </authorList>
    </citation>
    <scope>NUCLEOTIDE SEQUENCE</scope>
    <source>
        <strain evidence="2">S2-4</strain>
    </source>
</reference>
<protein>
    <submittedName>
        <fullName evidence="2">Uncharacterized protein</fullName>
    </submittedName>
</protein>
<evidence type="ECO:0000256" key="1">
    <source>
        <dbReference type="SAM" id="Phobius"/>
    </source>
</evidence>
<keyword evidence="3" id="KW-1185">Reference proteome</keyword>
<proteinExistence type="predicted"/>
<keyword evidence="1" id="KW-0812">Transmembrane</keyword>
<dbReference type="Proteomes" id="UP001165283">
    <property type="component" value="Unassembled WGS sequence"/>
</dbReference>
<feature type="transmembrane region" description="Helical" evidence="1">
    <location>
        <begin position="151"/>
        <end position="173"/>
    </location>
</feature>
<name>A0ABT1ABQ1_9PSEU</name>
<feature type="transmembrane region" description="Helical" evidence="1">
    <location>
        <begin position="217"/>
        <end position="240"/>
    </location>
</feature>
<dbReference type="RefSeq" id="WP_252445827.1">
    <property type="nucleotide sequence ID" value="NZ_JAGSOV010000082.1"/>
</dbReference>
<comment type="caution">
    <text evidence="2">The sequence shown here is derived from an EMBL/GenBank/DDBJ whole genome shotgun (WGS) entry which is preliminary data.</text>
</comment>
<evidence type="ECO:0000313" key="2">
    <source>
        <dbReference type="EMBL" id="MCO1660363.1"/>
    </source>
</evidence>
<evidence type="ECO:0000313" key="3">
    <source>
        <dbReference type="Proteomes" id="UP001165283"/>
    </source>
</evidence>
<organism evidence="2 3">
    <name type="scientific">Pseudonocardia humida</name>
    <dbReference type="NCBI Taxonomy" id="2800819"/>
    <lineage>
        <taxon>Bacteria</taxon>
        <taxon>Bacillati</taxon>
        <taxon>Actinomycetota</taxon>
        <taxon>Actinomycetes</taxon>
        <taxon>Pseudonocardiales</taxon>
        <taxon>Pseudonocardiaceae</taxon>
        <taxon>Pseudonocardia</taxon>
    </lineage>
</organism>